<dbReference type="EMBL" id="CAFABD010000094">
    <property type="protein sequence ID" value="CAB4826729.1"/>
    <property type="molecule type" value="Genomic_DNA"/>
</dbReference>
<sequence>MIFALLNFFLLLFVIANALTMPKLSRNLSSNHSIALHIPMRNETENVIELVEMLKTQSYPNAHHFYILDDNSTDDTYSLLSNAINGDERFSLIRGSEPPAGWIGKTWALEQLLTASKEEIIISLDADVRITSEALSRAVSTLDTYKLDFLSIYPRQIVTSFGQRMVQPLLQWSWLSTLILRVTMRSTNPAFAVANGQFFIVRRNAISGYSEVAHQVLDDMELARVLLRNGHKGSVINGGEIAQCHMYSSFVELRAGYAKSLWKAFGSIAGTIVAITFIFASGIAPIILIAMGSAWGWFAFEFIVLSRIISAFVTRGKIIDSLMHPISSIILIYLIIYSWSVRKSVQWKGRTL</sequence>
<keyword evidence="6" id="KW-1133">Transmembrane helix</keyword>
<name>A0A6J7A2H6_9ZZZZ</name>
<feature type="transmembrane region" description="Helical" evidence="6">
    <location>
        <begin position="322"/>
        <end position="340"/>
    </location>
</feature>
<dbReference type="InterPro" id="IPR029044">
    <property type="entry name" value="Nucleotide-diphossugar_trans"/>
</dbReference>
<evidence type="ECO:0000256" key="1">
    <source>
        <dbReference type="ARBA" id="ARBA00004236"/>
    </source>
</evidence>
<keyword evidence="4" id="KW-0808">Transferase</keyword>
<feature type="domain" description="Glycosyltransferase 2-like" evidence="7">
    <location>
        <begin position="37"/>
        <end position="206"/>
    </location>
</feature>
<keyword evidence="6" id="KW-0812">Transmembrane</keyword>
<reference evidence="8" key="1">
    <citation type="submission" date="2020-05" db="EMBL/GenBank/DDBJ databases">
        <authorList>
            <person name="Chiriac C."/>
            <person name="Salcher M."/>
            <person name="Ghai R."/>
            <person name="Kavagutti S V."/>
        </authorList>
    </citation>
    <scope>NUCLEOTIDE SEQUENCE</scope>
</reference>
<evidence type="ECO:0000313" key="8">
    <source>
        <dbReference type="EMBL" id="CAB4826729.1"/>
    </source>
</evidence>
<evidence type="ECO:0000256" key="2">
    <source>
        <dbReference type="ARBA" id="ARBA00022475"/>
    </source>
</evidence>
<evidence type="ECO:0000256" key="4">
    <source>
        <dbReference type="ARBA" id="ARBA00022679"/>
    </source>
</evidence>
<accession>A0A6J7A2H6</accession>
<gene>
    <name evidence="8" type="ORF">UFOPK3166_00681</name>
</gene>
<proteinExistence type="predicted"/>
<keyword evidence="2" id="KW-1003">Cell membrane</keyword>
<organism evidence="8">
    <name type="scientific">freshwater metagenome</name>
    <dbReference type="NCBI Taxonomy" id="449393"/>
    <lineage>
        <taxon>unclassified sequences</taxon>
        <taxon>metagenomes</taxon>
        <taxon>ecological metagenomes</taxon>
    </lineage>
</organism>
<dbReference type="GO" id="GO:0016757">
    <property type="term" value="F:glycosyltransferase activity"/>
    <property type="evidence" value="ECO:0007669"/>
    <property type="project" value="UniProtKB-KW"/>
</dbReference>
<dbReference type="InterPro" id="IPR001173">
    <property type="entry name" value="Glyco_trans_2-like"/>
</dbReference>
<evidence type="ECO:0000256" key="5">
    <source>
        <dbReference type="ARBA" id="ARBA00023136"/>
    </source>
</evidence>
<dbReference type="PANTHER" id="PTHR43646:SF2">
    <property type="entry name" value="GLYCOSYLTRANSFERASE 2-LIKE DOMAIN-CONTAINING PROTEIN"/>
    <property type="match status" value="1"/>
</dbReference>
<protein>
    <submittedName>
        <fullName evidence="8">Unannotated protein</fullName>
    </submittedName>
</protein>
<dbReference type="AlphaFoldDB" id="A0A6J7A2H6"/>
<dbReference type="SUPFAM" id="SSF53448">
    <property type="entry name" value="Nucleotide-diphospho-sugar transferases"/>
    <property type="match status" value="1"/>
</dbReference>
<keyword evidence="5 6" id="KW-0472">Membrane</keyword>
<feature type="transmembrane region" description="Helical" evidence="6">
    <location>
        <begin position="264"/>
        <end position="288"/>
    </location>
</feature>
<keyword evidence="3" id="KW-0328">Glycosyltransferase</keyword>
<dbReference type="Gene3D" id="3.90.550.10">
    <property type="entry name" value="Spore Coat Polysaccharide Biosynthesis Protein SpsA, Chain A"/>
    <property type="match status" value="1"/>
</dbReference>
<evidence type="ECO:0000256" key="6">
    <source>
        <dbReference type="SAM" id="Phobius"/>
    </source>
</evidence>
<feature type="transmembrane region" description="Helical" evidence="6">
    <location>
        <begin position="295"/>
        <end position="316"/>
    </location>
</feature>
<dbReference type="PANTHER" id="PTHR43646">
    <property type="entry name" value="GLYCOSYLTRANSFERASE"/>
    <property type="match status" value="1"/>
</dbReference>
<dbReference type="GO" id="GO:0005886">
    <property type="term" value="C:plasma membrane"/>
    <property type="evidence" value="ECO:0007669"/>
    <property type="project" value="UniProtKB-SubCell"/>
</dbReference>
<comment type="subcellular location">
    <subcellularLocation>
        <location evidence="1">Cell membrane</location>
    </subcellularLocation>
</comment>
<dbReference type="Pfam" id="PF00535">
    <property type="entry name" value="Glycos_transf_2"/>
    <property type="match status" value="1"/>
</dbReference>
<evidence type="ECO:0000259" key="7">
    <source>
        <dbReference type="Pfam" id="PF00535"/>
    </source>
</evidence>
<evidence type="ECO:0000256" key="3">
    <source>
        <dbReference type="ARBA" id="ARBA00022676"/>
    </source>
</evidence>